<evidence type="ECO:0000313" key="2">
    <source>
        <dbReference type="EMBL" id="CAH2396528.1"/>
    </source>
</evidence>
<dbReference type="SUPFAM" id="SSF53850">
    <property type="entry name" value="Periplasmic binding protein-like II"/>
    <property type="match status" value="1"/>
</dbReference>
<accession>A0ABM9DIW9</accession>
<protein>
    <recommendedName>
        <fullName evidence="4">Extracellular solute-binding protein</fullName>
    </recommendedName>
</protein>
<dbReference type="InterPro" id="IPR006311">
    <property type="entry name" value="TAT_signal"/>
</dbReference>
<dbReference type="InterPro" id="IPR019546">
    <property type="entry name" value="TAT_signal_bac_arc"/>
</dbReference>
<dbReference type="PANTHER" id="PTHR30222">
    <property type="entry name" value="SPERMIDINE/PUTRESCINE-BINDING PERIPLASMIC PROTEIN"/>
    <property type="match status" value="1"/>
</dbReference>
<gene>
    <name evidence="2" type="ORF">MES4922_170008</name>
</gene>
<dbReference type="NCBIfam" id="TIGR01409">
    <property type="entry name" value="TAT_signal_seq"/>
    <property type="match status" value="1"/>
</dbReference>
<keyword evidence="1" id="KW-0732">Signal</keyword>
<name>A0ABM9DIW9_9HYPH</name>
<dbReference type="Proteomes" id="UP001152604">
    <property type="component" value="Unassembled WGS sequence"/>
</dbReference>
<dbReference type="RefSeq" id="WP_254023836.1">
    <property type="nucleotide sequence ID" value="NZ_CAKXZS010000009.1"/>
</dbReference>
<organism evidence="2 3">
    <name type="scientific">Mesorhizobium ventifaucium</name>
    <dbReference type="NCBI Taxonomy" id="666020"/>
    <lineage>
        <taxon>Bacteria</taxon>
        <taxon>Pseudomonadati</taxon>
        <taxon>Pseudomonadota</taxon>
        <taxon>Alphaproteobacteria</taxon>
        <taxon>Hyphomicrobiales</taxon>
        <taxon>Phyllobacteriaceae</taxon>
        <taxon>Mesorhizobium</taxon>
    </lineage>
</organism>
<dbReference type="PANTHER" id="PTHR30222:SF17">
    <property type="entry name" value="SPERMIDINE_PUTRESCINE-BINDING PERIPLASMIC PROTEIN"/>
    <property type="match status" value="1"/>
</dbReference>
<keyword evidence="3" id="KW-1185">Reference proteome</keyword>
<reference evidence="2" key="1">
    <citation type="submission" date="2022-03" db="EMBL/GenBank/DDBJ databases">
        <authorList>
            <person name="Brunel B."/>
        </authorList>
    </citation>
    <scope>NUCLEOTIDE SEQUENCE</scope>
    <source>
        <strain evidence="2">STM4922sample</strain>
    </source>
</reference>
<comment type="caution">
    <text evidence="2">The sequence shown here is derived from an EMBL/GenBank/DDBJ whole genome shotgun (WGS) entry which is preliminary data.</text>
</comment>
<evidence type="ECO:0008006" key="4">
    <source>
        <dbReference type="Google" id="ProtNLM"/>
    </source>
</evidence>
<sequence>MKDKFSTTTQLGLTRRGFLQSTAVAAGAAVLGTSFAETAQAAASNVVRGYGVTTSQLKDWSIMQKSTGVSMEFTGTNNSVGVFLRDVVASQLGDDADIFVFESGTEDVLGPQGIYLKIDEKHPELTLWDRTPDEWKRSETVVDKEGVQYGVPVIGNADSFGYYPDKMDAASDGNDELSWSLMFDDEKTRGRVAYDQTWTYSIGVAALYLMGLGKIGVKDVADMTGEEAAKVVNFLIERKKAGQFRTLHTAFEEQIQLLSSGTVDVINCWEPAVRETNKSLGSDKTRYAYTKEGYFKWGHGAYIAAQAEGRGNLDNIYKVLNYYLGGEYRAIQARDRGYAGPNMDLGVQYAKENGWSAEEIENLSNTEKKVARKFAKPYTSTTTPTNSDAIEEEWQRFLNA</sequence>
<evidence type="ECO:0000313" key="3">
    <source>
        <dbReference type="Proteomes" id="UP001152604"/>
    </source>
</evidence>
<dbReference type="PROSITE" id="PS51318">
    <property type="entry name" value="TAT"/>
    <property type="match status" value="1"/>
</dbReference>
<proteinExistence type="predicted"/>
<evidence type="ECO:0000256" key="1">
    <source>
        <dbReference type="ARBA" id="ARBA00022729"/>
    </source>
</evidence>
<dbReference type="EMBL" id="CAKXZS010000009">
    <property type="protein sequence ID" value="CAH2396528.1"/>
    <property type="molecule type" value="Genomic_DNA"/>
</dbReference>
<dbReference type="Gene3D" id="3.40.190.10">
    <property type="entry name" value="Periplasmic binding protein-like II"/>
    <property type="match status" value="2"/>
</dbReference>